<name>B8KRQ9_9GAMM</name>
<dbReference type="STRING" id="565045.NOR51B_2463"/>
<protein>
    <submittedName>
        <fullName evidence="1">Diaminobutyrate-2-oxoglutarate transaminase</fullName>
    </submittedName>
</protein>
<evidence type="ECO:0000313" key="1">
    <source>
        <dbReference type="EMBL" id="EED36511.1"/>
    </source>
</evidence>
<reference evidence="2" key="1">
    <citation type="journal article" date="2013" name="BMC Microbiol.">
        <title>Taxonomy and evolution of bacteriochlorophyll a-containing members of the OM60/NOR5 clade of marine gammaproteobacteria: description of Luminiphilus syltensis gen. nov., sp. nov., reclassification of Haliea rubra as Pseudohaliea rubra gen. nov., comb. nov., and emendation of Chromatocurvus halotolerans.</title>
        <authorList>
            <person name="Spring S."/>
            <person name="Riedel T."/>
            <person name="Sproer C."/>
            <person name="Yan S."/>
            <person name="Harder J."/>
            <person name="Fuchs B.M."/>
        </authorList>
    </citation>
    <scope>NUCLEOTIDE SEQUENCE [LARGE SCALE GENOMIC DNA]</scope>
    <source>
        <strain evidence="2">NOR51-B</strain>
    </source>
</reference>
<evidence type="ECO:0000313" key="2">
    <source>
        <dbReference type="Proteomes" id="UP000004699"/>
    </source>
</evidence>
<dbReference type="eggNOG" id="COG3101">
    <property type="taxonomic scope" value="Bacteria"/>
</dbReference>
<dbReference type="Proteomes" id="UP000004699">
    <property type="component" value="Unassembled WGS sequence"/>
</dbReference>
<gene>
    <name evidence="1" type="ORF">NOR51B_2463</name>
</gene>
<accession>B8KRQ9</accession>
<proteinExistence type="predicted"/>
<dbReference type="InterPro" id="IPR007411">
    <property type="entry name" value="EpmC"/>
</dbReference>
<dbReference type="AlphaFoldDB" id="B8KRQ9"/>
<organism evidence="1 2">
    <name type="scientific">Luminiphilus syltensis NOR5-1B</name>
    <dbReference type="NCBI Taxonomy" id="565045"/>
    <lineage>
        <taxon>Bacteria</taxon>
        <taxon>Pseudomonadati</taxon>
        <taxon>Pseudomonadota</taxon>
        <taxon>Gammaproteobacteria</taxon>
        <taxon>Cellvibrionales</taxon>
        <taxon>Halieaceae</taxon>
        <taxon>Luminiphilus</taxon>
    </lineage>
</organism>
<dbReference type="HOGENOM" id="CLU_097152_0_0_6"/>
<dbReference type="EMBL" id="DS999411">
    <property type="protein sequence ID" value="EED36511.1"/>
    <property type="molecule type" value="Genomic_DNA"/>
</dbReference>
<sequence>MGGAAEPFYRPATAEQSAYIFFREDFIASALHEVAHWCLAGPQRRQLPDYGYWYTEDDRDLVQQQAFFTVEARPQALESIFCEMLGVEFRPSIDNPGAEIPGHLLRDFEARVAACRSQFVRKGLPDRAQRVRRALTALALECTA</sequence>
<dbReference type="Pfam" id="PF04315">
    <property type="entry name" value="EpmC"/>
    <property type="match status" value="1"/>
</dbReference>
<keyword evidence="2" id="KW-1185">Reference proteome</keyword>